<evidence type="ECO:0000313" key="10">
    <source>
        <dbReference type="Proteomes" id="UP001162131"/>
    </source>
</evidence>
<feature type="transmembrane region" description="Helical" evidence="8">
    <location>
        <begin position="159"/>
        <end position="180"/>
    </location>
</feature>
<evidence type="ECO:0000313" key="9">
    <source>
        <dbReference type="EMBL" id="CAG9319954.1"/>
    </source>
</evidence>
<feature type="transmembrane region" description="Helical" evidence="8">
    <location>
        <begin position="103"/>
        <end position="122"/>
    </location>
</feature>
<evidence type="ECO:0000256" key="7">
    <source>
        <dbReference type="ARBA" id="ARBA00023136"/>
    </source>
</evidence>
<reference evidence="9" key="1">
    <citation type="submission" date="2021-09" db="EMBL/GenBank/DDBJ databases">
        <authorList>
            <consortium name="AG Swart"/>
            <person name="Singh M."/>
            <person name="Singh A."/>
            <person name="Seah K."/>
            <person name="Emmerich C."/>
        </authorList>
    </citation>
    <scope>NUCLEOTIDE SEQUENCE</scope>
    <source>
        <strain evidence="9">ATCC30299</strain>
    </source>
</reference>
<dbReference type="InterPro" id="IPR009450">
    <property type="entry name" value="Plno_GlcNAc_GPI2"/>
</dbReference>
<dbReference type="Proteomes" id="UP001162131">
    <property type="component" value="Unassembled WGS sequence"/>
</dbReference>
<feature type="transmembrane region" description="Helical" evidence="8">
    <location>
        <begin position="214"/>
        <end position="234"/>
    </location>
</feature>
<evidence type="ECO:0000256" key="4">
    <source>
        <dbReference type="ARBA" id="ARBA00022502"/>
    </source>
</evidence>
<dbReference type="PANTHER" id="PTHR12982">
    <property type="entry name" value="PHOSPHATIDYLINOSITOL GLYCAN, CLASS C"/>
    <property type="match status" value="1"/>
</dbReference>
<evidence type="ECO:0000256" key="5">
    <source>
        <dbReference type="ARBA" id="ARBA00022692"/>
    </source>
</evidence>
<evidence type="ECO:0000256" key="1">
    <source>
        <dbReference type="ARBA" id="ARBA00004141"/>
    </source>
</evidence>
<dbReference type="PIRSF" id="PIRSF016104">
    <property type="entry name" value="GPI2"/>
    <property type="match status" value="1"/>
</dbReference>
<evidence type="ECO:0000256" key="6">
    <source>
        <dbReference type="ARBA" id="ARBA00022989"/>
    </source>
</evidence>
<keyword evidence="10" id="KW-1185">Reference proteome</keyword>
<evidence type="ECO:0000256" key="2">
    <source>
        <dbReference type="ARBA" id="ARBA00004687"/>
    </source>
</evidence>
<dbReference type="Pfam" id="PF06432">
    <property type="entry name" value="GPI2"/>
    <property type="match status" value="1"/>
</dbReference>
<evidence type="ECO:0008006" key="11">
    <source>
        <dbReference type="Google" id="ProtNLM"/>
    </source>
</evidence>
<evidence type="ECO:0000256" key="8">
    <source>
        <dbReference type="SAM" id="Phobius"/>
    </source>
</evidence>
<feature type="transmembrane region" description="Helical" evidence="8">
    <location>
        <begin position="255"/>
        <end position="279"/>
    </location>
</feature>
<comment type="pathway">
    <text evidence="2">Glycolipid biosynthesis; glycosylphosphatidylinositol-anchor biosynthesis.</text>
</comment>
<comment type="similarity">
    <text evidence="3">Belongs to the PIGC family.</text>
</comment>
<name>A0AAU9J284_9CILI</name>
<dbReference type="EMBL" id="CAJZBQ010000024">
    <property type="protein sequence ID" value="CAG9319954.1"/>
    <property type="molecule type" value="Genomic_DNA"/>
</dbReference>
<proteinExistence type="inferred from homology"/>
<keyword evidence="6 8" id="KW-1133">Transmembrane helix</keyword>
<accession>A0AAU9J284</accession>
<dbReference type="GO" id="GO:0006506">
    <property type="term" value="P:GPI anchor biosynthetic process"/>
    <property type="evidence" value="ECO:0007669"/>
    <property type="project" value="UniProtKB-KW"/>
</dbReference>
<keyword evidence="7 8" id="KW-0472">Membrane</keyword>
<keyword evidence="4" id="KW-0337">GPI-anchor biosynthesis</keyword>
<organism evidence="9 10">
    <name type="scientific">Blepharisma stoltei</name>
    <dbReference type="NCBI Taxonomy" id="1481888"/>
    <lineage>
        <taxon>Eukaryota</taxon>
        <taxon>Sar</taxon>
        <taxon>Alveolata</taxon>
        <taxon>Ciliophora</taxon>
        <taxon>Postciliodesmatophora</taxon>
        <taxon>Heterotrichea</taxon>
        <taxon>Heterotrichida</taxon>
        <taxon>Blepharismidae</taxon>
        <taxon>Blepharisma</taxon>
    </lineage>
</organism>
<feature type="transmembrane region" description="Helical" evidence="8">
    <location>
        <begin position="134"/>
        <end position="152"/>
    </location>
</feature>
<feature type="transmembrane region" description="Helical" evidence="8">
    <location>
        <begin position="77"/>
        <end position="96"/>
    </location>
</feature>
<comment type="caution">
    <text evidence="9">The sequence shown here is derived from an EMBL/GenBank/DDBJ whole genome shotgun (WGS) entry which is preliminary data.</text>
</comment>
<keyword evidence="5 8" id="KW-0812">Transmembrane</keyword>
<dbReference type="AlphaFoldDB" id="A0AAU9J284"/>
<gene>
    <name evidence="9" type="ORF">BSTOLATCC_MIC25197</name>
</gene>
<dbReference type="GO" id="GO:0000506">
    <property type="term" value="C:glycosylphosphatidylinositol-N-acetylglucosaminyltransferase (GPI-GnT) complex"/>
    <property type="evidence" value="ECO:0007669"/>
    <property type="project" value="TreeGrafter"/>
</dbReference>
<comment type="subcellular location">
    <subcellularLocation>
        <location evidence="1">Membrane</location>
        <topology evidence="1">Multi-pass membrane protein</topology>
    </subcellularLocation>
</comment>
<sequence>MEENYKFCPYHGKPLTEDGKCINCGTFIKKPKWKKNLYEKQPFEDSFVDESFLASLITQGEGKKYEFWNLVENTTEITHAINAMVLFFGFFGLAYSKALSEEVLLGFEYLFLFCGYATYTYLTQNFSLKPAKTGLLLLGTLFTLCPVLETINKNYADDTIFLMTFIFSLFHLIFYDYGFISTYFTGEASTVPGVTSMNCALISTLLLSSRLSSLNYVFFMLSLAFIIFGFLPYLRCAIKLKSETAYRRLGFFLTFLNAILMMRFSWLLSVLVLGSFYFIRYIGPMWLISVYHYKNEVKGPWDLPNIKSSNKDD</sequence>
<protein>
    <recommendedName>
        <fullName evidence="11">Phosphatidylinositol N-acetylglucosaminyltransferase</fullName>
    </recommendedName>
</protein>
<dbReference type="PANTHER" id="PTHR12982:SF0">
    <property type="entry name" value="PHOSPHATIDYLINOSITOL N-ACETYLGLUCOSAMINYLTRANSFERASE SUBUNIT C"/>
    <property type="match status" value="1"/>
</dbReference>
<evidence type="ECO:0000256" key="3">
    <source>
        <dbReference type="ARBA" id="ARBA00008321"/>
    </source>
</evidence>